<feature type="compositionally biased region" description="Basic and acidic residues" evidence="1">
    <location>
        <begin position="152"/>
        <end position="162"/>
    </location>
</feature>
<dbReference type="KEGG" id="mlr:MELLADRAFT_106841"/>
<feature type="region of interest" description="Disordered" evidence="1">
    <location>
        <begin position="373"/>
        <end position="487"/>
    </location>
</feature>
<feature type="compositionally biased region" description="Basic and acidic residues" evidence="1">
    <location>
        <begin position="31"/>
        <end position="54"/>
    </location>
</feature>
<evidence type="ECO:0000256" key="1">
    <source>
        <dbReference type="SAM" id="MobiDB-lite"/>
    </source>
</evidence>
<feature type="region of interest" description="Disordered" evidence="1">
    <location>
        <begin position="1"/>
        <end position="193"/>
    </location>
</feature>
<organism evidence="3">
    <name type="scientific">Melampsora larici-populina (strain 98AG31 / pathotype 3-4-7)</name>
    <name type="common">Poplar leaf rust fungus</name>
    <dbReference type="NCBI Taxonomy" id="747676"/>
    <lineage>
        <taxon>Eukaryota</taxon>
        <taxon>Fungi</taxon>
        <taxon>Dikarya</taxon>
        <taxon>Basidiomycota</taxon>
        <taxon>Pucciniomycotina</taxon>
        <taxon>Pucciniomycetes</taxon>
        <taxon>Pucciniales</taxon>
        <taxon>Melampsoraceae</taxon>
        <taxon>Melampsora</taxon>
    </lineage>
</organism>
<dbReference type="InParanoid" id="F4RMT5"/>
<feature type="compositionally biased region" description="Gly residues" evidence="1">
    <location>
        <begin position="461"/>
        <end position="479"/>
    </location>
</feature>
<feature type="compositionally biased region" description="Polar residues" evidence="1">
    <location>
        <begin position="385"/>
        <end position="402"/>
    </location>
</feature>
<accession>F4RMT5</accession>
<sequence>MSQDEADLVNAGNEVGLSNFESNTTLTNKGQIEEVHQDREETSNVNDFRERTKDLIPPQTQQREGAGNSILLRHRRSSERLHRQRRQVRIKQLRRLFSTGERSNGSSDSSPSTGSDSNESDKESSSNSESEDVERELQKDKKRKRASKLRKKLEEAKNEIRRLGKIAKVKPSDAASKSKHRSKKDFGKKKRSKKSGIQVDIGVIQKSDLIQLQPFWRKQMKKLESSIPLTVFDQGFALSDKEEYEKQHHSSSSKTSKNEGLEAPSEFKMTYGEWTENISLFKRYLVQHNQKKVVKRLNYHIKNVKQVKRSTECWMTALQYDILCRRHIFVERLEKEPIKDIGTFMKKYKDKAKDKSLTFGEANGGEVNPYAKGGKFEWKHPETGQPLNQNSTTEGHNSASGQRGSGKFQRRRRGPRSNKTFTYGFPSQGQINGNASTSNVNAPNFPNNNQSTPFTNNNGQVRGGRGTWRGVRGGIGRGTGKQTQSEA</sequence>
<feature type="compositionally biased region" description="Basic residues" evidence="1">
    <location>
        <begin position="72"/>
        <end position="94"/>
    </location>
</feature>
<dbReference type="AlphaFoldDB" id="F4RMT5"/>
<reference evidence="3" key="1">
    <citation type="journal article" date="2011" name="Proc. Natl. Acad. Sci. U.S.A.">
        <title>Obligate biotrophy features unraveled by the genomic analysis of rust fungi.</title>
        <authorList>
            <person name="Duplessis S."/>
            <person name="Cuomo C.A."/>
            <person name="Lin Y.-C."/>
            <person name="Aerts A."/>
            <person name="Tisserant E."/>
            <person name="Veneault-Fourrey C."/>
            <person name="Joly D.L."/>
            <person name="Hacquard S."/>
            <person name="Amselem J."/>
            <person name="Cantarel B.L."/>
            <person name="Chiu R."/>
            <person name="Coutinho P.M."/>
            <person name="Feau N."/>
            <person name="Field M."/>
            <person name="Frey P."/>
            <person name="Gelhaye E."/>
            <person name="Goldberg J."/>
            <person name="Grabherr M.G."/>
            <person name="Kodira C.D."/>
            <person name="Kohler A."/>
            <person name="Kuees U."/>
            <person name="Lindquist E.A."/>
            <person name="Lucas S.M."/>
            <person name="Mago R."/>
            <person name="Mauceli E."/>
            <person name="Morin E."/>
            <person name="Murat C."/>
            <person name="Pangilinan J.L."/>
            <person name="Park R."/>
            <person name="Pearson M."/>
            <person name="Quesneville H."/>
            <person name="Rouhier N."/>
            <person name="Sakthikumar S."/>
            <person name="Salamov A.A."/>
            <person name="Schmutz J."/>
            <person name="Selles B."/>
            <person name="Shapiro H."/>
            <person name="Tanguay P."/>
            <person name="Tuskan G.A."/>
            <person name="Henrissat B."/>
            <person name="Van de Peer Y."/>
            <person name="Rouze P."/>
            <person name="Ellis J.G."/>
            <person name="Dodds P.N."/>
            <person name="Schein J.E."/>
            <person name="Zhong S."/>
            <person name="Hamelin R.C."/>
            <person name="Grigoriev I.V."/>
            <person name="Szabo L.J."/>
            <person name="Martin F."/>
        </authorList>
    </citation>
    <scope>NUCLEOTIDE SEQUENCE [LARGE SCALE GENOMIC DNA]</scope>
    <source>
        <strain evidence="3">98AG31 / pathotype 3-4-7</strain>
    </source>
</reference>
<feature type="compositionally biased region" description="Basic residues" evidence="1">
    <location>
        <begin position="140"/>
        <end position="151"/>
    </location>
</feature>
<dbReference type="GeneID" id="18923005"/>
<keyword evidence="3" id="KW-1185">Reference proteome</keyword>
<dbReference type="EMBL" id="GL883109">
    <property type="protein sequence ID" value="EGG06324.1"/>
    <property type="molecule type" value="Genomic_DNA"/>
</dbReference>
<proteinExistence type="predicted"/>
<feature type="compositionally biased region" description="Low complexity" evidence="1">
    <location>
        <begin position="98"/>
        <end position="117"/>
    </location>
</feature>
<feature type="region of interest" description="Disordered" evidence="1">
    <location>
        <begin position="243"/>
        <end position="262"/>
    </location>
</feature>
<protein>
    <submittedName>
        <fullName evidence="2">Uncharacterized protein</fullName>
    </submittedName>
</protein>
<gene>
    <name evidence="2" type="ORF">MELLADRAFT_106841</name>
</gene>
<feature type="compositionally biased region" description="Polar residues" evidence="1">
    <location>
        <begin position="417"/>
        <end position="438"/>
    </location>
</feature>
<feature type="compositionally biased region" description="Low complexity" evidence="1">
    <location>
        <begin position="439"/>
        <end position="460"/>
    </location>
</feature>
<evidence type="ECO:0000313" key="2">
    <source>
        <dbReference type="EMBL" id="EGG06324.1"/>
    </source>
</evidence>
<dbReference type="HOGENOM" id="CLU_043970_0_0_1"/>
<feature type="compositionally biased region" description="Basic residues" evidence="1">
    <location>
        <begin position="177"/>
        <end position="193"/>
    </location>
</feature>
<name>F4RMT5_MELLP</name>
<evidence type="ECO:0000313" key="3">
    <source>
        <dbReference type="Proteomes" id="UP000001072"/>
    </source>
</evidence>
<dbReference type="Proteomes" id="UP000001072">
    <property type="component" value="Unassembled WGS sequence"/>
</dbReference>
<dbReference type="RefSeq" id="XP_007410562.1">
    <property type="nucleotide sequence ID" value="XM_007410500.1"/>
</dbReference>
<feature type="compositionally biased region" description="Polar residues" evidence="1">
    <location>
        <begin position="19"/>
        <end position="30"/>
    </location>
</feature>
<dbReference type="VEuPathDB" id="FungiDB:MELLADRAFT_106841"/>